<keyword evidence="1" id="KW-0472">Membrane</keyword>
<evidence type="ECO:0000313" key="3">
    <source>
        <dbReference type="Proteomes" id="UP000294902"/>
    </source>
</evidence>
<dbReference type="InterPro" id="IPR014794">
    <property type="entry name" value="DUF1779"/>
</dbReference>
<dbReference type="Gene3D" id="3.30.360.40">
    <property type="entry name" value="YwmB-like"/>
    <property type="match status" value="1"/>
</dbReference>
<proteinExistence type="predicted"/>
<organism evidence="2 3">
    <name type="scientific">Natranaerovirga pectinivora</name>
    <dbReference type="NCBI Taxonomy" id="682400"/>
    <lineage>
        <taxon>Bacteria</taxon>
        <taxon>Bacillati</taxon>
        <taxon>Bacillota</taxon>
        <taxon>Clostridia</taxon>
        <taxon>Lachnospirales</taxon>
        <taxon>Natranaerovirgaceae</taxon>
        <taxon>Natranaerovirga</taxon>
    </lineage>
</organism>
<keyword evidence="1" id="KW-1133">Transmembrane helix</keyword>
<dbReference type="InterPro" id="IPR036209">
    <property type="entry name" value="YwmB-like_sf"/>
</dbReference>
<feature type="transmembrane region" description="Helical" evidence="1">
    <location>
        <begin position="6"/>
        <end position="27"/>
    </location>
</feature>
<dbReference type="EMBL" id="SMAL01000009">
    <property type="protein sequence ID" value="TCT13078.1"/>
    <property type="molecule type" value="Genomic_DNA"/>
</dbReference>
<keyword evidence="3" id="KW-1185">Reference proteome</keyword>
<evidence type="ECO:0000313" key="2">
    <source>
        <dbReference type="EMBL" id="TCT13078.1"/>
    </source>
</evidence>
<keyword evidence="1" id="KW-0812">Transmembrane</keyword>
<reference evidence="2 3" key="1">
    <citation type="submission" date="2019-03" db="EMBL/GenBank/DDBJ databases">
        <title>Genomic Encyclopedia of Type Strains, Phase IV (KMG-IV): sequencing the most valuable type-strain genomes for metagenomic binning, comparative biology and taxonomic classification.</title>
        <authorList>
            <person name="Goeker M."/>
        </authorList>
    </citation>
    <scope>NUCLEOTIDE SEQUENCE [LARGE SCALE GENOMIC DNA]</scope>
    <source>
        <strain evidence="2 3">DSM 24629</strain>
    </source>
</reference>
<gene>
    <name evidence="2" type="ORF">EDC18_10941</name>
</gene>
<evidence type="ECO:0000256" key="1">
    <source>
        <dbReference type="SAM" id="Phobius"/>
    </source>
</evidence>
<dbReference type="AlphaFoldDB" id="A0A4R3MK59"/>
<protein>
    <submittedName>
        <fullName evidence="2">TATA-box binding protein</fullName>
    </submittedName>
</protein>
<dbReference type="SUPFAM" id="SSF143842">
    <property type="entry name" value="YwmB-like"/>
    <property type="match status" value="1"/>
</dbReference>
<dbReference type="OrthoDB" id="1986715at2"/>
<name>A0A4R3MK59_9FIRM</name>
<dbReference type="RefSeq" id="WP_132253377.1">
    <property type="nucleotide sequence ID" value="NZ_SMAL01000009.1"/>
</dbReference>
<sequence length="251" mass="29220">MTKRQIIYIAFIVVLVVAYQYSGHFFINGEKELIQAFNNTEFNIKESQLSTSGLYNRTYMSQDKKIELLNEIAGKLSLEPEFEYGIIEEGAFQEIKLIKKSRNATTNIKLVTLEKTISSNVKEAENYLIIDIKLYNNINSLTYFKNLTEELLKDYEVDAQVTIHITGERQGRVSILEKEEITRELFRYISAKEREQFITNDIYSIYGHTPIIKEYIVSNNKKINVDIAITYNEVEDTTYLYLATPLITIPY</sequence>
<accession>A0A4R3MK59</accession>
<dbReference type="Proteomes" id="UP000294902">
    <property type="component" value="Unassembled WGS sequence"/>
</dbReference>
<comment type="caution">
    <text evidence="2">The sequence shown here is derived from an EMBL/GenBank/DDBJ whole genome shotgun (WGS) entry which is preliminary data.</text>
</comment>
<dbReference type="Pfam" id="PF08680">
    <property type="entry name" value="DUF1779"/>
    <property type="match status" value="1"/>
</dbReference>